<comment type="caution">
    <text evidence="1">The sequence shown here is derived from an EMBL/GenBank/DDBJ whole genome shotgun (WGS) entry which is preliminary data.</text>
</comment>
<evidence type="ECO:0000313" key="2">
    <source>
        <dbReference type="Proteomes" id="UP000326340"/>
    </source>
</evidence>
<accession>A0A5Q4BQ41</accession>
<reference evidence="1 2" key="1">
    <citation type="journal article" date="2019" name="Sci. Rep.">
        <title>Colletotrichum shisoi sp. nov., an anthracnose pathogen of Perilla frutescens in Japan: molecular phylogenetic, morphological and genomic evidence.</title>
        <authorList>
            <person name="Gan P."/>
            <person name="Tsushima A."/>
            <person name="Hiroyama R."/>
            <person name="Narusaka M."/>
            <person name="Takano Y."/>
            <person name="Narusaka Y."/>
            <person name="Kawaradani M."/>
            <person name="Damm U."/>
            <person name="Shirasu K."/>
        </authorList>
    </citation>
    <scope>NUCLEOTIDE SEQUENCE [LARGE SCALE GENOMIC DNA]</scope>
    <source>
        <strain evidence="1 2">PG-2018a</strain>
    </source>
</reference>
<dbReference type="OrthoDB" id="5425805at2759"/>
<name>A0A5Q4BQ41_9PEZI</name>
<sequence length="373" mass="39742">MSDQVGFGFQADVVNTASMGHVLTGRLLKALSDGGVDTYALWSSVQLGKLIPVQKSLQNTLYAQIASKKTYQSVLSTALSIGWGHSAPVADLARTVAGSNAIILIGALATGCQPFAAAQCLSELMSIHGLEADMLPTVGVLKGLVGYPGPMKNLGSPGALARAIKQLILTSQKGQSDYMVLEMRGSWLPAFASHVLGMSVELRLGDQIVWASGGERGSIHFQLDKDAKGVLESSLSRTGHITVRIEPDDDEDESFPISIDYLIGEALEAQFLKRPEIDASIAESIKGAIADLSFEVLENAGFTDKILLRSTNETCPLNGRFDGKSSLAETLTLMNIDVDTPVELAAGQPGFFYLRTMLVGLDRLDRKAGSTQN</sequence>
<organism evidence="1 2">
    <name type="scientific">Colletotrichum shisoi</name>
    <dbReference type="NCBI Taxonomy" id="2078593"/>
    <lineage>
        <taxon>Eukaryota</taxon>
        <taxon>Fungi</taxon>
        <taxon>Dikarya</taxon>
        <taxon>Ascomycota</taxon>
        <taxon>Pezizomycotina</taxon>
        <taxon>Sordariomycetes</taxon>
        <taxon>Hypocreomycetidae</taxon>
        <taxon>Glomerellales</taxon>
        <taxon>Glomerellaceae</taxon>
        <taxon>Colletotrichum</taxon>
        <taxon>Colletotrichum destructivum species complex</taxon>
    </lineage>
</organism>
<dbReference type="Proteomes" id="UP000326340">
    <property type="component" value="Unassembled WGS sequence"/>
</dbReference>
<protein>
    <submittedName>
        <fullName evidence="1">Uncharacterized protein</fullName>
    </submittedName>
</protein>
<dbReference type="EMBL" id="PUHP01000645">
    <property type="protein sequence ID" value="TQN68719.1"/>
    <property type="molecule type" value="Genomic_DNA"/>
</dbReference>
<keyword evidence="2" id="KW-1185">Reference proteome</keyword>
<dbReference type="AlphaFoldDB" id="A0A5Q4BQ41"/>
<proteinExistence type="predicted"/>
<gene>
    <name evidence="1" type="ORF">CSHISOI_06732</name>
</gene>
<evidence type="ECO:0000313" key="1">
    <source>
        <dbReference type="EMBL" id="TQN68719.1"/>
    </source>
</evidence>